<dbReference type="EMBL" id="LBOW01000007">
    <property type="protein sequence ID" value="KKP44621.1"/>
    <property type="molecule type" value="Genomic_DNA"/>
</dbReference>
<sequence length="235" mass="24656">MKKDNKGLLQVGLVITIASVFVAGLLFTKLNQRIKTNDSQANTANEPCSEAGFTTTKALGCSEPRRECKQKGERCEWVGRGKTQGTIIGGGSITCDGQCVRKEDPKNTPRSTPTTTATSTSTSTSTPTVTATPTTTPTITPTTTPTYTPGEPNYCGGTCGSNYNCQGGYFCFNGFCRNPICAGDSDCNCDATPTAPAVLGTSVTKVLPKTGGGLPFLAFSGFLGGFGFWLLKKIR</sequence>
<keyword evidence="2" id="KW-1133">Transmembrane helix</keyword>
<feature type="region of interest" description="Disordered" evidence="1">
    <location>
        <begin position="102"/>
        <end position="146"/>
    </location>
</feature>
<evidence type="ECO:0000256" key="2">
    <source>
        <dbReference type="SAM" id="Phobius"/>
    </source>
</evidence>
<dbReference type="PATRIC" id="fig|1618566.3.peg.681"/>
<keyword evidence="2" id="KW-0472">Membrane</keyword>
<feature type="transmembrane region" description="Helical" evidence="2">
    <location>
        <begin position="212"/>
        <end position="231"/>
    </location>
</feature>
<protein>
    <submittedName>
        <fullName evidence="3">Uncharacterized protein</fullName>
    </submittedName>
</protein>
<proteinExistence type="predicted"/>
<evidence type="ECO:0000256" key="1">
    <source>
        <dbReference type="SAM" id="MobiDB-lite"/>
    </source>
</evidence>
<evidence type="ECO:0000313" key="3">
    <source>
        <dbReference type="EMBL" id="KKP44621.1"/>
    </source>
</evidence>
<dbReference type="STRING" id="1618566.UR35_C0007G0037"/>
<comment type="caution">
    <text evidence="3">The sequence shown here is derived from an EMBL/GenBank/DDBJ whole genome shotgun (WGS) entry which is preliminary data.</text>
</comment>
<keyword evidence="2" id="KW-0812">Transmembrane</keyword>
<feature type="transmembrane region" description="Helical" evidence="2">
    <location>
        <begin position="7"/>
        <end position="27"/>
    </location>
</feature>
<accession>A0A0G0A0A7</accession>
<evidence type="ECO:0000313" key="4">
    <source>
        <dbReference type="Proteomes" id="UP000034778"/>
    </source>
</evidence>
<dbReference type="AlphaFoldDB" id="A0A0G0A0A7"/>
<gene>
    <name evidence="3" type="ORF">UR35_C0007G0037</name>
</gene>
<reference evidence="3 4" key="1">
    <citation type="journal article" date="2015" name="Nature">
        <title>rRNA introns, odd ribosomes, and small enigmatic genomes across a large radiation of phyla.</title>
        <authorList>
            <person name="Brown C.T."/>
            <person name="Hug L.A."/>
            <person name="Thomas B.C."/>
            <person name="Sharon I."/>
            <person name="Castelle C.J."/>
            <person name="Singh A."/>
            <person name="Wilkins M.J."/>
            <person name="Williams K.H."/>
            <person name="Banfield J.F."/>
        </authorList>
    </citation>
    <scope>NUCLEOTIDE SEQUENCE [LARGE SCALE GENOMIC DNA]</scope>
</reference>
<name>A0A0G0A0A7_9BACT</name>
<dbReference type="Proteomes" id="UP000034778">
    <property type="component" value="Unassembled WGS sequence"/>
</dbReference>
<organism evidence="3 4">
    <name type="scientific">Candidatus Woesebacteria bacterium GW2011_GWB1_33_22</name>
    <dbReference type="NCBI Taxonomy" id="1618566"/>
    <lineage>
        <taxon>Bacteria</taxon>
        <taxon>Candidatus Woeseibacteriota</taxon>
    </lineage>
</organism>
<feature type="compositionally biased region" description="Low complexity" evidence="1">
    <location>
        <begin position="108"/>
        <end position="146"/>
    </location>
</feature>